<protein>
    <recommendedName>
        <fullName evidence="4">Thioredoxin domain-containing protein</fullName>
    </recommendedName>
</protein>
<dbReference type="KEGG" id="ccac:CcaHIS019_0407080"/>
<dbReference type="Gene3D" id="3.40.30.10">
    <property type="entry name" value="Glutaredoxin"/>
    <property type="match status" value="1"/>
</dbReference>
<feature type="compositionally biased region" description="Polar residues" evidence="1">
    <location>
        <begin position="96"/>
        <end position="121"/>
    </location>
</feature>
<feature type="region of interest" description="Disordered" evidence="1">
    <location>
        <begin position="499"/>
        <end position="549"/>
    </location>
</feature>
<dbReference type="Proteomes" id="UP001233271">
    <property type="component" value="Chromosome 4"/>
</dbReference>
<feature type="compositionally biased region" description="Polar residues" evidence="1">
    <location>
        <begin position="508"/>
        <end position="520"/>
    </location>
</feature>
<feature type="region of interest" description="Disordered" evidence="1">
    <location>
        <begin position="225"/>
        <end position="274"/>
    </location>
</feature>
<dbReference type="EMBL" id="AP028215">
    <property type="protein sequence ID" value="BEI91888.1"/>
    <property type="molecule type" value="Genomic_DNA"/>
</dbReference>
<dbReference type="InterPro" id="IPR032801">
    <property type="entry name" value="PXL2A/B/C"/>
</dbReference>
<evidence type="ECO:0000256" key="1">
    <source>
        <dbReference type="SAM" id="MobiDB-lite"/>
    </source>
</evidence>
<proteinExistence type="predicted"/>
<accession>A0AA48L4Q0</accession>
<dbReference type="Pfam" id="PF13911">
    <property type="entry name" value="AhpC-TSA_2"/>
    <property type="match status" value="1"/>
</dbReference>
<dbReference type="SUPFAM" id="SSF52833">
    <property type="entry name" value="Thioredoxin-like"/>
    <property type="match status" value="1"/>
</dbReference>
<dbReference type="CDD" id="cd02970">
    <property type="entry name" value="PRX_like2"/>
    <property type="match status" value="1"/>
</dbReference>
<gene>
    <name evidence="2" type="ORF">CcaverHIS019_0407080</name>
</gene>
<sequence length="575" mass="61653">MWATRAVTAVPAVPELSTPMSMSGKMANRLRAVVEAELPPALPESPEVIMRAHRPLPPVPVNGTRPGTTALGLALRPSLSVHVLPSGLPTPPIDSPTWTADSPKSWTSNSINSDSPKSWTQDVTKPIHAQPLPPLPPCKARSLGRKLPATLTESLELLVRVQEHCHKLGGAPTSSLGAVPEEPLSTSPPRNRRDSHPGPPPAIRRLVEPAYASCINLQAVPEGATVPTSLHPSRPPRRVTAPAQLQRTRSASSDSSSSGDWPETPPTSVYAGHSAGAESVPVFSSLPEDMRRRPPMRSVVALDQYPLSSATLAYAAELELLDEAGRSLRFGDVLSSKRTLVVFVRHWLSPSCAAYLRELIAALSPAVLARAHARVVFVGHGAANLISGFRQHLQCPFTVYTDPTRRLHDVLGLVPKGSKGFHFGRAKDLFMGAARIGLRSGNRAQMGGLFVFDGQDIGFAHRMRGDGDHAPLAKVLEAVSLRPAPLPPVAGSKAPLGHRSSVYISRPGPSNQPRGAQSCTALIDPPQRLVFPLPPSSQNSQETRKRRLSAQRDAVAVVYPDDIARVSCEMRGLRV</sequence>
<evidence type="ECO:0000313" key="3">
    <source>
        <dbReference type="Proteomes" id="UP001233271"/>
    </source>
</evidence>
<organism evidence="2 3">
    <name type="scientific">Cutaneotrichosporon cavernicola</name>
    <dbReference type="NCBI Taxonomy" id="279322"/>
    <lineage>
        <taxon>Eukaryota</taxon>
        <taxon>Fungi</taxon>
        <taxon>Dikarya</taxon>
        <taxon>Basidiomycota</taxon>
        <taxon>Agaricomycotina</taxon>
        <taxon>Tremellomycetes</taxon>
        <taxon>Trichosporonales</taxon>
        <taxon>Trichosporonaceae</taxon>
        <taxon>Cutaneotrichosporon</taxon>
    </lineage>
</organism>
<evidence type="ECO:0000313" key="2">
    <source>
        <dbReference type="EMBL" id="BEI91888.1"/>
    </source>
</evidence>
<feature type="region of interest" description="Disordered" evidence="1">
    <location>
        <begin position="92"/>
        <end position="121"/>
    </location>
</feature>
<dbReference type="PANTHER" id="PTHR28630">
    <property type="match status" value="1"/>
</dbReference>
<dbReference type="PANTHER" id="PTHR28630:SF3">
    <property type="entry name" value="PEROXIREDOXIN-LIKE 2C"/>
    <property type="match status" value="1"/>
</dbReference>
<dbReference type="InterPro" id="IPR036249">
    <property type="entry name" value="Thioredoxin-like_sf"/>
</dbReference>
<name>A0AA48L4Q0_9TREE</name>
<evidence type="ECO:0008006" key="4">
    <source>
        <dbReference type="Google" id="ProtNLM"/>
    </source>
</evidence>
<keyword evidence="3" id="KW-1185">Reference proteome</keyword>
<dbReference type="GeneID" id="85495758"/>
<feature type="region of interest" description="Disordered" evidence="1">
    <location>
        <begin position="169"/>
        <end position="204"/>
    </location>
</feature>
<reference evidence="2" key="1">
    <citation type="journal article" date="2023" name="BMC Genomics">
        <title>Chromosome-level genome assemblies of Cutaneotrichosporon spp. (Trichosporonales, Basidiomycota) reveal imbalanced evolution between nucleotide sequences and chromosome synteny.</title>
        <authorList>
            <person name="Kobayashi Y."/>
            <person name="Kayamori A."/>
            <person name="Aoki K."/>
            <person name="Shiwa Y."/>
            <person name="Matsutani M."/>
            <person name="Fujita N."/>
            <person name="Sugita T."/>
            <person name="Iwasaki W."/>
            <person name="Tanaka N."/>
            <person name="Takashima M."/>
        </authorList>
    </citation>
    <scope>NUCLEOTIDE SEQUENCE</scope>
    <source>
        <strain evidence="2">HIS019</strain>
    </source>
</reference>
<dbReference type="RefSeq" id="XP_060457153.1">
    <property type="nucleotide sequence ID" value="XM_060600573.1"/>
</dbReference>
<dbReference type="AlphaFoldDB" id="A0AA48L4Q0"/>